<feature type="region of interest" description="Disordered" evidence="2">
    <location>
        <begin position="797"/>
        <end position="820"/>
    </location>
</feature>
<proteinExistence type="predicted"/>
<organism evidence="4 5">
    <name type="scientific">Marasmius crinis-equi</name>
    <dbReference type="NCBI Taxonomy" id="585013"/>
    <lineage>
        <taxon>Eukaryota</taxon>
        <taxon>Fungi</taxon>
        <taxon>Dikarya</taxon>
        <taxon>Basidiomycota</taxon>
        <taxon>Agaricomycotina</taxon>
        <taxon>Agaricomycetes</taxon>
        <taxon>Agaricomycetidae</taxon>
        <taxon>Agaricales</taxon>
        <taxon>Marasmiineae</taxon>
        <taxon>Marasmiaceae</taxon>
        <taxon>Marasmius</taxon>
    </lineage>
</organism>
<evidence type="ECO:0000256" key="2">
    <source>
        <dbReference type="SAM" id="MobiDB-lite"/>
    </source>
</evidence>
<dbReference type="PANTHER" id="PTHR10039">
    <property type="entry name" value="AMELOGENIN"/>
    <property type="match status" value="1"/>
</dbReference>
<dbReference type="InterPro" id="IPR056884">
    <property type="entry name" value="NPHP3-like_N"/>
</dbReference>
<keyword evidence="1" id="KW-0677">Repeat</keyword>
<keyword evidence="5" id="KW-1185">Reference proteome</keyword>
<evidence type="ECO:0000259" key="3">
    <source>
        <dbReference type="Pfam" id="PF24883"/>
    </source>
</evidence>
<reference evidence="4 5" key="1">
    <citation type="submission" date="2024-02" db="EMBL/GenBank/DDBJ databases">
        <title>A draft genome for the cacao thread blight pathogen Marasmius crinis-equi.</title>
        <authorList>
            <person name="Cohen S.P."/>
            <person name="Baruah I.K."/>
            <person name="Amoako-Attah I."/>
            <person name="Bukari Y."/>
            <person name="Meinhardt L.W."/>
            <person name="Bailey B.A."/>
        </authorList>
    </citation>
    <scope>NUCLEOTIDE SEQUENCE [LARGE SCALE GENOMIC DNA]</scope>
    <source>
        <strain evidence="4 5">GH-76</strain>
    </source>
</reference>
<feature type="region of interest" description="Disordered" evidence="2">
    <location>
        <begin position="1"/>
        <end position="22"/>
    </location>
</feature>
<dbReference type="Pfam" id="PF24883">
    <property type="entry name" value="NPHP3_N"/>
    <property type="match status" value="1"/>
</dbReference>
<protein>
    <recommendedName>
        <fullName evidence="3">Nephrocystin 3-like N-terminal domain-containing protein</fullName>
    </recommendedName>
</protein>
<gene>
    <name evidence="4" type="ORF">V5O48_015899</name>
</gene>
<accession>A0ABR3ETB3</accession>
<dbReference type="InterPro" id="IPR027417">
    <property type="entry name" value="P-loop_NTPase"/>
</dbReference>
<name>A0ABR3ETB3_9AGAR</name>
<dbReference type="SUPFAM" id="SSF52540">
    <property type="entry name" value="P-loop containing nucleoside triphosphate hydrolases"/>
    <property type="match status" value="1"/>
</dbReference>
<sequence length="833" mass="95080">MPRPKNRTVNKNQGRDQFVGDGPVTVNNAPSESVLDMLTPDVAENALHNAGSRANRHECLEGTRGGFIEKLGNWIENPDENGCVYWVNAGAGVGKTAVAQTLCEKYSGSLLAAAYFFSRSDPSRNSLHSFVPTIAYQLAKSPDLQPHLADTINTTLHSDPCILGADWKDQFKRLIYQPCSQVGLDLWKTLPRLIIIDGLDECMDKHECESQSQARDAWRRDGQTALLKIIQDSMTNPLPLPLRFLIFSRPEHTISNFFRATSIPDIVQLDMRELRTEADSDIYLYLCQEFARLVKERHDAHLDASWPGKTAIKQLTRMSDGHFIYVATAVKYVMDNNPSSPPQERLDILLSPKPSKYPDLNHLDKLYLQILQPFAGIHKQLLLPLLQVIITQPDIYAKRHATLRIPDQSYKSRRILAELLDQADSRHISIVLSRLRSVLYVPDEEHSEGVSVLHASFPDFLSDKRRSNDFHVESMDGPCYLDKQCQSSLRLLKRIMLQYENDQYRYSPREPPVIEAWAFNTWDTLVGGAYRGFGLSGVGAESLQAVDEFDVYRYVNMLNDQNYIQPLVAYYRWGDDGWGGFIARQMVALSRLYDFLTVPPSPRTATSKLNSRRNPRPLRSESTHTRNGPFFRFFEEDCVAVLPKQYREVCYLRLKLLIGCLWDPIGSATTPASYCGSVLPFPDRDEPGEGTLKIFPHDIPPSTLAQSIAVEHCEIWRFGRGPWGTFQFQQVTIVKDGWIPLSRPQCSDLYGWMNYFAMKQMMRAKDNHRSMQEQGRRKKQWGVVESVRRLLCLSPASEEGNQTGEGQEGNVVSRDRERVIQERERLGMPRMRY</sequence>
<feature type="domain" description="Nephrocystin 3-like N-terminal" evidence="3">
    <location>
        <begin position="72"/>
        <end position="249"/>
    </location>
</feature>
<dbReference type="Proteomes" id="UP001465976">
    <property type="component" value="Unassembled WGS sequence"/>
</dbReference>
<dbReference type="EMBL" id="JBAHYK010002004">
    <property type="protein sequence ID" value="KAL0566117.1"/>
    <property type="molecule type" value="Genomic_DNA"/>
</dbReference>
<evidence type="ECO:0000313" key="4">
    <source>
        <dbReference type="EMBL" id="KAL0566117.1"/>
    </source>
</evidence>
<dbReference type="PANTHER" id="PTHR10039:SF14">
    <property type="entry name" value="NACHT DOMAIN-CONTAINING PROTEIN"/>
    <property type="match status" value="1"/>
</dbReference>
<feature type="compositionally biased region" description="Low complexity" evidence="2">
    <location>
        <begin position="798"/>
        <end position="810"/>
    </location>
</feature>
<evidence type="ECO:0000256" key="1">
    <source>
        <dbReference type="ARBA" id="ARBA00022737"/>
    </source>
</evidence>
<feature type="region of interest" description="Disordered" evidence="2">
    <location>
        <begin position="604"/>
        <end position="623"/>
    </location>
</feature>
<evidence type="ECO:0000313" key="5">
    <source>
        <dbReference type="Proteomes" id="UP001465976"/>
    </source>
</evidence>
<comment type="caution">
    <text evidence="4">The sequence shown here is derived from an EMBL/GenBank/DDBJ whole genome shotgun (WGS) entry which is preliminary data.</text>
</comment>